<dbReference type="InterPro" id="IPR011066">
    <property type="entry name" value="MscS_channel_C_sf"/>
</dbReference>
<dbReference type="SUPFAM" id="SSF82689">
    <property type="entry name" value="Mechanosensitive channel protein MscS (YggB), C-terminal domain"/>
    <property type="match status" value="1"/>
</dbReference>
<accession>A0A832ZAX1</accession>
<feature type="transmembrane region" description="Helical" evidence="7">
    <location>
        <begin position="16"/>
        <end position="37"/>
    </location>
</feature>
<evidence type="ECO:0000256" key="4">
    <source>
        <dbReference type="ARBA" id="ARBA00022692"/>
    </source>
</evidence>
<dbReference type="GO" id="GO:0005886">
    <property type="term" value="C:plasma membrane"/>
    <property type="evidence" value="ECO:0007669"/>
    <property type="project" value="UniProtKB-SubCell"/>
</dbReference>
<dbReference type="InterPro" id="IPR023408">
    <property type="entry name" value="MscS_beta-dom_sf"/>
</dbReference>
<dbReference type="AlphaFoldDB" id="A0A832ZAX1"/>
<keyword evidence="4 7" id="KW-0812">Transmembrane</keyword>
<evidence type="ECO:0000256" key="7">
    <source>
        <dbReference type="SAM" id="Phobius"/>
    </source>
</evidence>
<feature type="transmembrane region" description="Helical" evidence="7">
    <location>
        <begin position="58"/>
        <end position="80"/>
    </location>
</feature>
<evidence type="ECO:0000256" key="6">
    <source>
        <dbReference type="ARBA" id="ARBA00023136"/>
    </source>
</evidence>
<protein>
    <submittedName>
        <fullName evidence="11">Mechanosensitive ion channel family protein</fullName>
    </submittedName>
</protein>
<dbReference type="PANTHER" id="PTHR30566">
    <property type="entry name" value="YNAI-RELATED MECHANOSENSITIVE ION CHANNEL"/>
    <property type="match status" value="1"/>
</dbReference>
<feature type="domain" description="Mechanosensitive ion channel MscS" evidence="8">
    <location>
        <begin position="184"/>
        <end position="250"/>
    </location>
</feature>
<dbReference type="Pfam" id="PF21082">
    <property type="entry name" value="MS_channel_3rd"/>
    <property type="match status" value="1"/>
</dbReference>
<dbReference type="InterPro" id="IPR011014">
    <property type="entry name" value="MscS_channel_TM-2"/>
</dbReference>
<keyword evidence="5 7" id="KW-1133">Transmembrane helix</keyword>
<evidence type="ECO:0000259" key="9">
    <source>
        <dbReference type="Pfam" id="PF21082"/>
    </source>
</evidence>
<keyword evidence="6 7" id="KW-0472">Membrane</keyword>
<dbReference type="InterPro" id="IPR010920">
    <property type="entry name" value="LSM_dom_sf"/>
</dbReference>
<feature type="domain" description="Mechanosensitive ion channel MscS C-terminal" evidence="9">
    <location>
        <begin position="258"/>
        <end position="343"/>
    </location>
</feature>
<comment type="subcellular location">
    <subcellularLocation>
        <location evidence="1">Cell membrane</location>
        <topology evidence="1">Multi-pass membrane protein</topology>
    </subcellularLocation>
</comment>
<comment type="similarity">
    <text evidence="2">Belongs to the MscS (TC 1.A.23) family.</text>
</comment>
<dbReference type="InterPro" id="IPR006685">
    <property type="entry name" value="MscS_channel_2nd"/>
</dbReference>
<proteinExistence type="inferred from homology"/>
<feature type="domain" description="Mechanosensitive ion channel transmembrane helices 2/3" evidence="10">
    <location>
        <begin position="142"/>
        <end position="183"/>
    </location>
</feature>
<gene>
    <name evidence="11" type="ORF">EYH15_02805</name>
</gene>
<dbReference type="Gene3D" id="1.10.287.1260">
    <property type="match status" value="1"/>
</dbReference>
<dbReference type="GO" id="GO:0055085">
    <property type="term" value="P:transmembrane transport"/>
    <property type="evidence" value="ECO:0007669"/>
    <property type="project" value="InterPro"/>
</dbReference>
<feature type="transmembrane region" description="Helical" evidence="7">
    <location>
        <begin position="166"/>
        <end position="182"/>
    </location>
</feature>
<evidence type="ECO:0000259" key="10">
    <source>
        <dbReference type="Pfam" id="PF21088"/>
    </source>
</evidence>
<dbReference type="PANTHER" id="PTHR30566:SF5">
    <property type="entry name" value="MECHANOSENSITIVE ION CHANNEL PROTEIN 1, MITOCHONDRIAL-RELATED"/>
    <property type="match status" value="1"/>
</dbReference>
<sequence>MEVLNLLSITYYNNTLYQYTVFFLFLILGVLLTKIYLYIIKRYLRNIVNKSKIKFDDILLDAAEYPGMILIFTACVYLGLKFLTLPSNIQVLLDNAVKVIVILCFTWFAVNLLDDIVEYYIQPVVEESETKFDDQLLSPLRKLLKIIVVILGVLTALKTIGYDITALLAGLGIGGLAVALAAQDTIKNFIAGILIFVDKPFRIKDWIKFEGGEGIVEDIGVRSTKIRTFNDSLIVVPNTNLVNANIENFSAMRKRRVLIYIGLTYDTPVEKIERAKEILREIIEGHPGTLPPVRITFHRFNTYSLDLRVEYFIRNFGFDYYLNTVDEINLKIKEAFDREGIEMAFPTEVVYVKMDDKNN</sequence>
<dbReference type="SUPFAM" id="SSF82861">
    <property type="entry name" value="Mechanosensitive channel protein MscS (YggB), transmembrane region"/>
    <property type="match status" value="1"/>
</dbReference>
<dbReference type="EMBL" id="DQUI01000054">
    <property type="protein sequence ID" value="HIP84400.1"/>
    <property type="molecule type" value="Genomic_DNA"/>
</dbReference>
<dbReference type="Pfam" id="PF00924">
    <property type="entry name" value="MS_channel_2nd"/>
    <property type="match status" value="1"/>
</dbReference>
<dbReference type="Gene3D" id="3.30.70.100">
    <property type="match status" value="1"/>
</dbReference>
<dbReference type="Pfam" id="PF21088">
    <property type="entry name" value="MS_channel_1st"/>
    <property type="match status" value="1"/>
</dbReference>
<evidence type="ECO:0000313" key="12">
    <source>
        <dbReference type="Proteomes" id="UP000643554"/>
    </source>
</evidence>
<dbReference type="InterPro" id="IPR049278">
    <property type="entry name" value="MS_channel_C"/>
</dbReference>
<dbReference type="SUPFAM" id="SSF50182">
    <property type="entry name" value="Sm-like ribonucleoproteins"/>
    <property type="match status" value="1"/>
</dbReference>
<organism evidence="11 12">
    <name type="scientific">Methanothermococcus okinawensis</name>
    <dbReference type="NCBI Taxonomy" id="155863"/>
    <lineage>
        <taxon>Archaea</taxon>
        <taxon>Methanobacteriati</taxon>
        <taxon>Methanobacteriota</taxon>
        <taxon>Methanomada group</taxon>
        <taxon>Methanococci</taxon>
        <taxon>Methanococcales</taxon>
        <taxon>Methanococcaceae</taxon>
        <taxon>Methanothermococcus</taxon>
    </lineage>
</organism>
<comment type="caution">
    <text evidence="11">The sequence shown here is derived from an EMBL/GenBank/DDBJ whole genome shotgun (WGS) entry which is preliminary data.</text>
</comment>
<dbReference type="Proteomes" id="UP000643554">
    <property type="component" value="Unassembled WGS sequence"/>
</dbReference>
<evidence type="ECO:0000256" key="5">
    <source>
        <dbReference type="ARBA" id="ARBA00022989"/>
    </source>
</evidence>
<keyword evidence="3" id="KW-1003">Cell membrane</keyword>
<evidence type="ECO:0000313" key="11">
    <source>
        <dbReference type="EMBL" id="HIP84400.1"/>
    </source>
</evidence>
<name>A0A832ZAX1_9EURY</name>
<reference evidence="11" key="1">
    <citation type="journal article" date="2020" name="ISME J.">
        <title>Gammaproteobacteria mediating utilization of methyl-, sulfur- and petroleum organic compounds in deep ocean hydrothermal plumes.</title>
        <authorList>
            <person name="Zhou Z."/>
            <person name="Liu Y."/>
            <person name="Pan J."/>
            <person name="Cron B.R."/>
            <person name="Toner B.M."/>
            <person name="Anantharaman K."/>
            <person name="Breier J.A."/>
            <person name="Dick G.J."/>
            <person name="Li M."/>
        </authorList>
    </citation>
    <scope>NUCLEOTIDE SEQUENCE</scope>
    <source>
        <strain evidence="11">SZUA-1453</strain>
    </source>
</reference>
<evidence type="ECO:0000256" key="1">
    <source>
        <dbReference type="ARBA" id="ARBA00004651"/>
    </source>
</evidence>
<dbReference type="InterPro" id="IPR049142">
    <property type="entry name" value="MS_channel_1st"/>
</dbReference>
<evidence type="ECO:0000256" key="3">
    <source>
        <dbReference type="ARBA" id="ARBA00022475"/>
    </source>
</evidence>
<dbReference type="Gene3D" id="2.30.30.60">
    <property type="match status" value="1"/>
</dbReference>
<evidence type="ECO:0000256" key="2">
    <source>
        <dbReference type="ARBA" id="ARBA00008017"/>
    </source>
</evidence>
<feature type="transmembrane region" description="Helical" evidence="7">
    <location>
        <begin position="100"/>
        <end position="121"/>
    </location>
</feature>
<evidence type="ECO:0000259" key="8">
    <source>
        <dbReference type="Pfam" id="PF00924"/>
    </source>
</evidence>